<dbReference type="InterPro" id="IPR000059">
    <property type="entry name" value="NUDIX_hydrolase_NudL_CS"/>
</dbReference>
<comment type="cofactor">
    <cofactor evidence="2">
        <name>Mg(2+)</name>
        <dbReference type="ChEBI" id="CHEBI:18420"/>
    </cofactor>
</comment>
<dbReference type="PANTHER" id="PTHR12992:SF11">
    <property type="entry name" value="MITOCHONDRIAL COENZYME A DIPHOSPHATASE NUDT8"/>
    <property type="match status" value="1"/>
</dbReference>
<organism evidence="9 10">
    <name type="scientific">Labrys okinawensis</name>
    <dbReference type="NCBI Taxonomy" id="346911"/>
    <lineage>
        <taxon>Bacteria</taxon>
        <taxon>Pseudomonadati</taxon>
        <taxon>Pseudomonadota</taxon>
        <taxon>Alphaproteobacteria</taxon>
        <taxon>Hyphomicrobiales</taxon>
        <taxon>Xanthobacteraceae</taxon>
        <taxon>Labrys</taxon>
    </lineage>
</organism>
<accession>A0A2S9QEZ2</accession>
<evidence type="ECO:0000256" key="4">
    <source>
        <dbReference type="ARBA" id="ARBA00022723"/>
    </source>
</evidence>
<comment type="caution">
    <text evidence="9">The sequence shown here is derived from an EMBL/GenBank/DDBJ whole genome shotgun (WGS) entry which is preliminary data.</text>
</comment>
<dbReference type="OrthoDB" id="9802805at2"/>
<comment type="similarity">
    <text evidence="3">Belongs to the Nudix hydrolase family. PCD1 subfamily.</text>
</comment>
<comment type="cofactor">
    <cofactor evidence="1">
        <name>Mn(2+)</name>
        <dbReference type="ChEBI" id="CHEBI:29035"/>
    </cofactor>
</comment>
<evidence type="ECO:0000256" key="1">
    <source>
        <dbReference type="ARBA" id="ARBA00001936"/>
    </source>
</evidence>
<keyword evidence="10" id="KW-1185">Reference proteome</keyword>
<sequence>MLTALPPSTHHPELEAFLERARHRLAAEPPAGLHLDSVPDHGDHRFSPGLLAELPAAPAKPAAVLIALIDRPGGPTVLLTHRSSALRNHSGQIAFPGGRIDPGDGSALAAAMREAEEEVGLSASLVKPVGYLDLYLTGSGYRIAPVVALADPGMVLHLNPAEVDSVFECPLAFLMDPANHLSESREWRGAMRQYYAIPWQGHYIWGATAGIIHTLYERIYG</sequence>
<keyword evidence="6" id="KW-0460">Magnesium</keyword>
<reference evidence="9 10" key="1">
    <citation type="submission" date="2018-02" db="EMBL/GenBank/DDBJ databases">
        <title>Whole genome sequencing of endophytic bacterium.</title>
        <authorList>
            <person name="Eedara R."/>
            <person name="Podile A.R."/>
        </authorList>
    </citation>
    <scope>NUCLEOTIDE SEQUENCE [LARGE SCALE GENOMIC DNA]</scope>
    <source>
        <strain evidence="9 10">RP1T</strain>
    </source>
</reference>
<evidence type="ECO:0000256" key="5">
    <source>
        <dbReference type="ARBA" id="ARBA00022801"/>
    </source>
</evidence>
<dbReference type="GO" id="GO:0000287">
    <property type="term" value="F:magnesium ion binding"/>
    <property type="evidence" value="ECO:0007669"/>
    <property type="project" value="InterPro"/>
</dbReference>
<dbReference type="InterPro" id="IPR015797">
    <property type="entry name" value="NUDIX_hydrolase-like_dom_sf"/>
</dbReference>
<keyword evidence="4" id="KW-0479">Metal-binding</keyword>
<dbReference type="GO" id="GO:0010945">
    <property type="term" value="F:coenzyme A diphosphatase activity"/>
    <property type="evidence" value="ECO:0007669"/>
    <property type="project" value="InterPro"/>
</dbReference>
<dbReference type="GO" id="GO:0030145">
    <property type="term" value="F:manganese ion binding"/>
    <property type="evidence" value="ECO:0007669"/>
    <property type="project" value="InterPro"/>
</dbReference>
<dbReference type="Pfam" id="PF00293">
    <property type="entry name" value="NUDIX"/>
    <property type="match status" value="1"/>
</dbReference>
<proteinExistence type="inferred from homology"/>
<evidence type="ECO:0000259" key="8">
    <source>
        <dbReference type="PROSITE" id="PS51462"/>
    </source>
</evidence>
<dbReference type="InterPro" id="IPR000086">
    <property type="entry name" value="NUDIX_hydrolase_dom"/>
</dbReference>
<evidence type="ECO:0000256" key="3">
    <source>
        <dbReference type="ARBA" id="ARBA00006506"/>
    </source>
</evidence>
<evidence type="ECO:0000256" key="2">
    <source>
        <dbReference type="ARBA" id="ARBA00001946"/>
    </source>
</evidence>
<dbReference type="CDD" id="cd03426">
    <property type="entry name" value="NUDIX_CoAse_Nudt7"/>
    <property type="match status" value="1"/>
</dbReference>
<dbReference type="EMBL" id="PUEJ01000003">
    <property type="protein sequence ID" value="PRH87928.1"/>
    <property type="molecule type" value="Genomic_DNA"/>
</dbReference>
<gene>
    <name evidence="9" type="ORF">C5L14_08430</name>
</gene>
<dbReference type="Proteomes" id="UP000237682">
    <property type="component" value="Unassembled WGS sequence"/>
</dbReference>
<evidence type="ECO:0000313" key="9">
    <source>
        <dbReference type="EMBL" id="PRH87928.1"/>
    </source>
</evidence>
<evidence type="ECO:0000256" key="6">
    <source>
        <dbReference type="ARBA" id="ARBA00022842"/>
    </source>
</evidence>
<keyword evidence="7" id="KW-0464">Manganese</keyword>
<dbReference type="GO" id="GO:0009132">
    <property type="term" value="P:nucleoside diphosphate metabolic process"/>
    <property type="evidence" value="ECO:0007669"/>
    <property type="project" value="InterPro"/>
</dbReference>
<dbReference type="PROSITE" id="PS51462">
    <property type="entry name" value="NUDIX"/>
    <property type="match status" value="1"/>
</dbReference>
<evidence type="ECO:0000313" key="10">
    <source>
        <dbReference type="Proteomes" id="UP000237682"/>
    </source>
</evidence>
<dbReference type="PROSITE" id="PS01293">
    <property type="entry name" value="NUDIX_COA"/>
    <property type="match status" value="1"/>
</dbReference>
<dbReference type="PANTHER" id="PTHR12992">
    <property type="entry name" value="NUDIX HYDROLASE"/>
    <property type="match status" value="1"/>
</dbReference>
<dbReference type="Gene3D" id="3.90.79.10">
    <property type="entry name" value="Nucleoside Triphosphate Pyrophosphohydrolase"/>
    <property type="match status" value="1"/>
</dbReference>
<dbReference type="NCBIfam" id="NF007980">
    <property type="entry name" value="PRK10707.1"/>
    <property type="match status" value="1"/>
</dbReference>
<dbReference type="AlphaFoldDB" id="A0A2S9QEZ2"/>
<dbReference type="RefSeq" id="WP_105861596.1">
    <property type="nucleotide sequence ID" value="NZ_PUEJ01000003.1"/>
</dbReference>
<name>A0A2S9QEZ2_9HYPH</name>
<evidence type="ECO:0000256" key="7">
    <source>
        <dbReference type="ARBA" id="ARBA00023211"/>
    </source>
</evidence>
<keyword evidence="5" id="KW-0378">Hydrolase</keyword>
<dbReference type="InterPro" id="IPR045121">
    <property type="entry name" value="CoAse"/>
</dbReference>
<feature type="domain" description="Nudix hydrolase" evidence="8">
    <location>
        <begin position="59"/>
        <end position="195"/>
    </location>
</feature>
<dbReference type="SUPFAM" id="SSF55811">
    <property type="entry name" value="Nudix"/>
    <property type="match status" value="1"/>
</dbReference>
<protein>
    <submittedName>
        <fullName evidence="9">CoA pyrophosphatase</fullName>
    </submittedName>
</protein>